<dbReference type="KEGG" id="bbes:BESB_009630"/>
<dbReference type="OrthoDB" id="354641at2759"/>
<evidence type="ECO:0000256" key="1">
    <source>
        <dbReference type="SAM" id="MobiDB-lite"/>
    </source>
</evidence>
<dbReference type="VEuPathDB" id="ToxoDB:BESB_009630"/>
<organism evidence="2 3">
    <name type="scientific">Besnoitia besnoiti</name>
    <name type="common">Apicomplexan protozoan</name>
    <dbReference type="NCBI Taxonomy" id="94643"/>
    <lineage>
        <taxon>Eukaryota</taxon>
        <taxon>Sar</taxon>
        <taxon>Alveolata</taxon>
        <taxon>Apicomplexa</taxon>
        <taxon>Conoidasida</taxon>
        <taxon>Coccidia</taxon>
        <taxon>Eucoccidiorida</taxon>
        <taxon>Eimeriorina</taxon>
        <taxon>Sarcocystidae</taxon>
        <taxon>Besnoitia</taxon>
    </lineage>
</organism>
<feature type="compositionally biased region" description="Polar residues" evidence="1">
    <location>
        <begin position="192"/>
        <end position="206"/>
    </location>
</feature>
<evidence type="ECO:0000313" key="3">
    <source>
        <dbReference type="Proteomes" id="UP000224006"/>
    </source>
</evidence>
<dbReference type="RefSeq" id="XP_029222630.1">
    <property type="nucleotide sequence ID" value="XM_029359717.1"/>
</dbReference>
<proteinExistence type="predicted"/>
<sequence length="767" mass="86152">MPVYIISGRCNCPKLAHCELVASRLCLHYPNIFVQFDVRGPEECKNHFQRIKSAFGFTEWDGDDASPVIFTPEGQFIGTHVDFLSLVQTKYKMKDPSTCEIGDISGGNGSDFTSLLAQLAQLNERQFSRERELQTHGPGILAEIESRLTELERHQSSAHLSDAACAGELPRDSDSHEGDQLRMESQPRESPRTQAQRRAQNSGVPACSSYSFLPERRFRRMYPDTTVTSAIQRGVQCVVWRSAYLRRRNAVNMFLRSPFQFISEASLLEKMLPRRGLEKRWTHHVLLAETPIVRTHFVVIPKKYIVPVTDSKAAECLRMERCMIVLYDDAQRAALAPLVEKLAEDLGMAVITQRPQAFRASNNAVAVVEAKPADLESGDRLKHILAQVAASGCIFDNIPSSVKHCRSLLEVVREPQACLTLRRDAAEAAATARFSFFFSCPTRVFNVDEDDPAQALSSASLFARDAFRAGKGGKSASVDPPQMPFRLYRRVVRDAARGLTREDWHVLKNILQRHDCAGTFQFLPERWADHRRPIETHIQMLPLPLSRETAQVGNSKLRFPLERQIDVTLAKKESLIPDLDCLHALIPVKLESEDAGLSVGEGARCANEFEMAFVEAQQVVQSRSSPRLQLSLTGFSLIFTRTFLLLIPHNTPQVDEPARCDPLTHGIWAKWPVPHPIGFLGGPIICPKFTHQWSEHNDRPAGERPIAYAASVDVDPDKLEFAVALQSETADNARQESTLRPLQEICIHEEAYARPLDILKLFCLRLG</sequence>
<dbReference type="GeneID" id="40306025"/>
<reference evidence="2 3" key="1">
    <citation type="submission" date="2017-09" db="EMBL/GenBank/DDBJ databases">
        <title>Genome sequencing of Besnoitia besnoiti strain Bb-Ger1.</title>
        <authorList>
            <person name="Schares G."/>
            <person name="Venepally P."/>
            <person name="Lorenzi H.A."/>
        </authorList>
    </citation>
    <scope>NUCLEOTIDE SEQUENCE [LARGE SCALE GENOMIC DNA]</scope>
    <source>
        <strain evidence="2 3">Bb-Ger1</strain>
    </source>
</reference>
<accession>A0A2A9MPJ9</accession>
<comment type="caution">
    <text evidence="2">The sequence shown here is derived from an EMBL/GenBank/DDBJ whole genome shotgun (WGS) entry which is preliminary data.</text>
</comment>
<feature type="compositionally biased region" description="Basic and acidic residues" evidence="1">
    <location>
        <begin position="169"/>
        <end position="191"/>
    </location>
</feature>
<keyword evidence="3" id="KW-1185">Reference proteome</keyword>
<dbReference type="EMBL" id="NWUJ01000001">
    <property type="protein sequence ID" value="PFH38621.1"/>
    <property type="molecule type" value="Genomic_DNA"/>
</dbReference>
<gene>
    <name evidence="2" type="ORF">BESB_009630</name>
</gene>
<evidence type="ECO:0000313" key="2">
    <source>
        <dbReference type="EMBL" id="PFH38621.1"/>
    </source>
</evidence>
<dbReference type="Proteomes" id="UP000224006">
    <property type="component" value="Chromosome I"/>
</dbReference>
<feature type="region of interest" description="Disordered" evidence="1">
    <location>
        <begin position="159"/>
        <end position="206"/>
    </location>
</feature>
<dbReference type="AlphaFoldDB" id="A0A2A9MPJ9"/>
<protein>
    <submittedName>
        <fullName evidence="2">Uncharacterized protein</fullName>
    </submittedName>
</protein>
<name>A0A2A9MPJ9_BESBE</name>